<name>A0ABW9DSS4_9BURK</name>
<sequence>MKSFCRSNASAIPQLGVSSSGIQRAARFYYLQQNCFGGKIEGQSFGTATTSPPGLNPLRLEETLSAAQRLFLAELSEVIAKAMSTLTFRIGALVVVAAAFSVEKYVAPPQQTSAQA</sequence>
<gene>
    <name evidence="1" type="ORF">PQQ63_15735</name>
</gene>
<dbReference type="Proteomes" id="UP001629432">
    <property type="component" value="Unassembled WGS sequence"/>
</dbReference>
<keyword evidence="2" id="KW-1185">Reference proteome</keyword>
<proteinExistence type="predicted"/>
<dbReference type="EMBL" id="JAQQCF010000012">
    <property type="protein sequence ID" value="MFM0638150.1"/>
    <property type="molecule type" value="Genomic_DNA"/>
</dbReference>
<evidence type="ECO:0000313" key="2">
    <source>
        <dbReference type="Proteomes" id="UP001629432"/>
    </source>
</evidence>
<evidence type="ECO:0000313" key="1">
    <source>
        <dbReference type="EMBL" id="MFM0638150.1"/>
    </source>
</evidence>
<reference evidence="1 2" key="1">
    <citation type="journal article" date="2024" name="Chem. Sci.">
        <title>Discovery of megapolipeptins by genome mining of a Burkholderiales bacteria collection.</title>
        <authorList>
            <person name="Paulo B.S."/>
            <person name="Recchia M.J.J."/>
            <person name="Lee S."/>
            <person name="Fergusson C.H."/>
            <person name="Romanowski S.B."/>
            <person name="Hernandez A."/>
            <person name="Krull N."/>
            <person name="Liu D.Y."/>
            <person name="Cavanagh H."/>
            <person name="Bos A."/>
            <person name="Gray C.A."/>
            <person name="Murphy B.T."/>
            <person name="Linington R.G."/>
            <person name="Eustaquio A.S."/>
        </authorList>
    </citation>
    <scope>NUCLEOTIDE SEQUENCE [LARGE SCALE GENOMIC DNA]</scope>
    <source>
        <strain evidence="1 2">RL17-338-BIC-A</strain>
    </source>
</reference>
<protein>
    <submittedName>
        <fullName evidence="1">Uncharacterized protein</fullName>
    </submittedName>
</protein>
<accession>A0ABW9DSS4</accession>
<comment type="caution">
    <text evidence="1">The sequence shown here is derived from an EMBL/GenBank/DDBJ whole genome shotgun (WGS) entry which is preliminary data.</text>
</comment>
<organism evidence="1 2">
    <name type="scientific">Paraburkholderia metrosideri</name>
    <dbReference type="NCBI Taxonomy" id="580937"/>
    <lineage>
        <taxon>Bacteria</taxon>
        <taxon>Pseudomonadati</taxon>
        <taxon>Pseudomonadota</taxon>
        <taxon>Betaproteobacteria</taxon>
        <taxon>Burkholderiales</taxon>
        <taxon>Burkholderiaceae</taxon>
        <taxon>Paraburkholderia</taxon>
    </lineage>
</organism>